<keyword evidence="6" id="KW-0378">Hydrolase</keyword>
<evidence type="ECO:0000256" key="6">
    <source>
        <dbReference type="ARBA" id="ARBA00022801"/>
    </source>
</evidence>
<dbReference type="GO" id="GO:0005975">
    <property type="term" value="P:carbohydrate metabolic process"/>
    <property type="evidence" value="ECO:0007669"/>
    <property type="project" value="InterPro"/>
</dbReference>
<comment type="similarity">
    <text evidence="3">Belongs to the YdjC deacetylase family.</text>
</comment>
<dbReference type="Pfam" id="PF04794">
    <property type="entry name" value="YdjC"/>
    <property type="match status" value="1"/>
</dbReference>
<dbReference type="GO" id="GO:0019213">
    <property type="term" value="F:deacetylase activity"/>
    <property type="evidence" value="ECO:0007669"/>
    <property type="project" value="TreeGrafter"/>
</dbReference>
<dbReference type="Gene3D" id="3.20.20.370">
    <property type="entry name" value="Glycoside hydrolase/deacetylase"/>
    <property type="match status" value="1"/>
</dbReference>
<keyword evidence="5" id="KW-0479">Metal-binding</keyword>
<comment type="function">
    <text evidence="2">Probably catalyzes the deacetylation of acetylated carbohydrates an important step in the degradation of oligosaccharides.</text>
</comment>
<dbReference type="EMBL" id="CAJOBB010000454">
    <property type="protein sequence ID" value="CAF3683084.1"/>
    <property type="molecule type" value="Genomic_DNA"/>
</dbReference>
<dbReference type="InterPro" id="IPR011330">
    <property type="entry name" value="Glyco_hydro/deAcase_b/a-brl"/>
</dbReference>
<dbReference type="Proteomes" id="UP000663868">
    <property type="component" value="Unassembled WGS sequence"/>
</dbReference>
<keyword evidence="7" id="KW-0460">Magnesium</keyword>
<organism evidence="9 11">
    <name type="scientific">Adineta steineri</name>
    <dbReference type="NCBI Taxonomy" id="433720"/>
    <lineage>
        <taxon>Eukaryota</taxon>
        <taxon>Metazoa</taxon>
        <taxon>Spiralia</taxon>
        <taxon>Gnathifera</taxon>
        <taxon>Rotifera</taxon>
        <taxon>Eurotatoria</taxon>
        <taxon>Bdelloidea</taxon>
        <taxon>Adinetida</taxon>
        <taxon>Adinetidae</taxon>
        <taxon>Adineta</taxon>
    </lineage>
</organism>
<evidence type="ECO:0000256" key="7">
    <source>
        <dbReference type="ARBA" id="ARBA00022842"/>
    </source>
</evidence>
<evidence type="ECO:0000313" key="9">
    <source>
        <dbReference type="EMBL" id="CAF1211328.1"/>
    </source>
</evidence>
<evidence type="ECO:0000256" key="5">
    <source>
        <dbReference type="ARBA" id="ARBA00022723"/>
    </source>
</evidence>
<evidence type="ECO:0000256" key="2">
    <source>
        <dbReference type="ARBA" id="ARBA00003451"/>
    </source>
</evidence>
<protein>
    <recommendedName>
        <fullName evidence="4">Carbohydrate deacetylase</fullName>
    </recommendedName>
</protein>
<accession>A0A814X9Z9</accession>
<sequence length="298" mass="34461">MSSCNNIKYLIINADDFGYCPKRDQAIVDLFKQKSISSTSLLVNGSNVYQACLSAKMAHLPMGIHLNLTEGRPVTNNLNRIESLINSHGLMHGKIGLRNELEKGNIKQEHIEYEIEMQINKYKELNDNNLPRHIDGHQHIHVHPMIVESIARIARQYGINYIRAPQDQMILSFDTDNLFYKEIVNQTKSCLKIFDKYSLIYPKYFFGMTLMGQEFTLNNIETCLKILEQNQTEHIFAELMCHPGYPSDPFIGGCGTEQPDEFSQSIDRQYEFDILSSDHLKNLLENYNVRLSIYDEIF</sequence>
<comment type="caution">
    <text evidence="9">The sequence shown here is derived from an EMBL/GenBank/DDBJ whole genome shotgun (WGS) entry which is preliminary data.</text>
</comment>
<dbReference type="GO" id="GO:0016787">
    <property type="term" value="F:hydrolase activity"/>
    <property type="evidence" value="ECO:0007669"/>
    <property type="project" value="UniProtKB-KW"/>
</dbReference>
<dbReference type="GO" id="GO:0046872">
    <property type="term" value="F:metal ion binding"/>
    <property type="evidence" value="ECO:0007669"/>
    <property type="project" value="UniProtKB-KW"/>
</dbReference>
<dbReference type="AlphaFoldDB" id="A0A814X9Z9"/>
<proteinExistence type="inferred from homology"/>
<dbReference type="Proteomes" id="UP000663860">
    <property type="component" value="Unassembled WGS sequence"/>
</dbReference>
<reference evidence="9" key="1">
    <citation type="submission" date="2021-02" db="EMBL/GenBank/DDBJ databases">
        <authorList>
            <person name="Nowell W R."/>
        </authorList>
    </citation>
    <scope>NUCLEOTIDE SEQUENCE</scope>
</reference>
<evidence type="ECO:0000256" key="8">
    <source>
        <dbReference type="ARBA" id="ARBA00023277"/>
    </source>
</evidence>
<dbReference type="EMBL" id="CAJNOE010000429">
    <property type="protein sequence ID" value="CAF1211328.1"/>
    <property type="molecule type" value="Genomic_DNA"/>
</dbReference>
<comment type="cofactor">
    <cofactor evidence="1">
        <name>Mg(2+)</name>
        <dbReference type="ChEBI" id="CHEBI:18420"/>
    </cofactor>
</comment>
<dbReference type="SUPFAM" id="SSF88713">
    <property type="entry name" value="Glycoside hydrolase/deacetylase"/>
    <property type="match status" value="1"/>
</dbReference>
<gene>
    <name evidence="9" type="ORF">IZO911_LOCUS29190</name>
    <name evidence="10" type="ORF">KXQ929_LOCUS9810</name>
</gene>
<keyword evidence="8" id="KW-0119">Carbohydrate metabolism</keyword>
<evidence type="ECO:0000256" key="1">
    <source>
        <dbReference type="ARBA" id="ARBA00001946"/>
    </source>
</evidence>
<name>A0A814X9Z9_9BILA</name>
<dbReference type="PANTHER" id="PTHR31609:SF1">
    <property type="entry name" value="CARBOHYDRATE DEACETYLASE"/>
    <property type="match status" value="1"/>
</dbReference>
<evidence type="ECO:0000313" key="10">
    <source>
        <dbReference type="EMBL" id="CAF3683084.1"/>
    </source>
</evidence>
<dbReference type="InterPro" id="IPR006879">
    <property type="entry name" value="YdjC-like"/>
</dbReference>
<evidence type="ECO:0000256" key="4">
    <source>
        <dbReference type="ARBA" id="ARBA00018477"/>
    </source>
</evidence>
<evidence type="ECO:0000256" key="3">
    <source>
        <dbReference type="ARBA" id="ARBA00008843"/>
    </source>
</evidence>
<dbReference type="PANTHER" id="PTHR31609">
    <property type="entry name" value="YDJC DEACETYLASE FAMILY MEMBER"/>
    <property type="match status" value="1"/>
</dbReference>
<evidence type="ECO:0000313" key="11">
    <source>
        <dbReference type="Proteomes" id="UP000663860"/>
    </source>
</evidence>